<protein>
    <submittedName>
        <fullName evidence="5">Acyl--CoA ligase</fullName>
    </submittedName>
</protein>
<dbReference type="RefSeq" id="WP_177057149.1">
    <property type="nucleotide sequence ID" value="NZ_JACAPS010000011.1"/>
</dbReference>
<keyword evidence="2 5" id="KW-0436">Ligase</keyword>
<dbReference type="PANTHER" id="PTHR43201">
    <property type="entry name" value="ACYL-COA SYNTHETASE"/>
    <property type="match status" value="1"/>
</dbReference>
<dbReference type="InterPro" id="IPR000873">
    <property type="entry name" value="AMP-dep_synth/lig_dom"/>
</dbReference>
<name>A0A7Y7Y9U1_9PSED</name>
<feature type="domain" description="AMP-binding enzyme C-terminal" evidence="4">
    <location>
        <begin position="415"/>
        <end position="492"/>
    </location>
</feature>
<dbReference type="GO" id="GO:0031956">
    <property type="term" value="F:medium-chain fatty acid-CoA ligase activity"/>
    <property type="evidence" value="ECO:0007669"/>
    <property type="project" value="TreeGrafter"/>
</dbReference>
<feature type="domain" description="AMP-dependent synthetase/ligase" evidence="3">
    <location>
        <begin position="19"/>
        <end position="365"/>
    </location>
</feature>
<dbReference type="EMBL" id="JACAQD010000011">
    <property type="protein sequence ID" value="NWC32473.1"/>
    <property type="molecule type" value="Genomic_DNA"/>
</dbReference>
<sequence length="507" mass="54988">MSTDVLLPPSPTPLQELFRHSYERPDAVALIADGDVWTYQRLAGEVVRLSNGLRRAGIRPGDRITLVVRPAPVYALFLFAAMMTGSIAVSLKTELTAIELNEFLHRQRPALFIHDADLQDVVARMDPALLERSRRFLSAGDGPDSWRQLLDDMDATEVPLPSDIDSPFLLLATSGTTGTPKLVAYSQRVVAHVTGALNAWQIDTDSCLIGSTAVAHISGSLLLLVTIIKGCKEVMLARFNAETVLDVIEEHRGTAMFVAPFICMPLVEAQQKRPRNISSLRVCGVGGDACRPQVAQAFETTFKLQLGNTYGLTECIGSMVFGSDHASLRAVPGCARLVDGQGAEVVPGTVGELQMRGPNLSLGYWTGPGDIVSHTRDGWFASGDLMQQDSNGDYRYVGRCKDLIISNTLNISPIEVENQLIQHPSVADTAVAGAPDDESGQRVVAIVRLTADADPTGAADEILDWLRTRLASFKLPERIVIATAIPRNALGKIVRSEVVRIAIERYS</sequence>
<dbReference type="InterPro" id="IPR020845">
    <property type="entry name" value="AMP-binding_CS"/>
</dbReference>
<dbReference type="Pfam" id="PF00501">
    <property type="entry name" value="AMP-binding"/>
    <property type="match status" value="1"/>
</dbReference>
<evidence type="ECO:0000256" key="2">
    <source>
        <dbReference type="ARBA" id="ARBA00022598"/>
    </source>
</evidence>
<dbReference type="Gene3D" id="3.30.300.30">
    <property type="match status" value="1"/>
</dbReference>
<dbReference type="InterPro" id="IPR045851">
    <property type="entry name" value="AMP-bd_C_sf"/>
</dbReference>
<dbReference type="InterPro" id="IPR025110">
    <property type="entry name" value="AMP-bd_C"/>
</dbReference>
<evidence type="ECO:0000256" key="1">
    <source>
        <dbReference type="ARBA" id="ARBA00006432"/>
    </source>
</evidence>
<dbReference type="AlphaFoldDB" id="A0A7Y7Y9U1"/>
<organism evidence="5 6">
    <name type="scientific">Pseudomonas gingeri</name>
    <dbReference type="NCBI Taxonomy" id="117681"/>
    <lineage>
        <taxon>Bacteria</taxon>
        <taxon>Pseudomonadati</taxon>
        <taxon>Pseudomonadota</taxon>
        <taxon>Gammaproteobacteria</taxon>
        <taxon>Pseudomonadales</taxon>
        <taxon>Pseudomonadaceae</taxon>
        <taxon>Pseudomonas</taxon>
    </lineage>
</organism>
<proteinExistence type="inferred from homology"/>
<dbReference type="Proteomes" id="UP000520592">
    <property type="component" value="Unassembled WGS sequence"/>
</dbReference>
<comment type="similarity">
    <text evidence="1">Belongs to the ATP-dependent AMP-binding enzyme family.</text>
</comment>
<dbReference type="InterPro" id="IPR042099">
    <property type="entry name" value="ANL_N_sf"/>
</dbReference>
<dbReference type="GO" id="GO:0006631">
    <property type="term" value="P:fatty acid metabolic process"/>
    <property type="evidence" value="ECO:0007669"/>
    <property type="project" value="TreeGrafter"/>
</dbReference>
<dbReference type="PROSITE" id="PS00455">
    <property type="entry name" value="AMP_BINDING"/>
    <property type="match status" value="1"/>
</dbReference>
<gene>
    <name evidence="5" type="ORF">HX876_08725</name>
</gene>
<evidence type="ECO:0000259" key="4">
    <source>
        <dbReference type="Pfam" id="PF13193"/>
    </source>
</evidence>
<dbReference type="Pfam" id="PF13193">
    <property type="entry name" value="AMP-binding_C"/>
    <property type="match status" value="1"/>
</dbReference>
<dbReference type="PANTHER" id="PTHR43201:SF5">
    <property type="entry name" value="MEDIUM-CHAIN ACYL-COA LIGASE ACSF2, MITOCHONDRIAL"/>
    <property type="match status" value="1"/>
</dbReference>
<evidence type="ECO:0000313" key="6">
    <source>
        <dbReference type="Proteomes" id="UP000520592"/>
    </source>
</evidence>
<evidence type="ECO:0000313" key="5">
    <source>
        <dbReference type="EMBL" id="NWC32473.1"/>
    </source>
</evidence>
<reference evidence="5 6" key="1">
    <citation type="submission" date="2020-04" db="EMBL/GenBank/DDBJ databases">
        <title>Molecular characterization of pseudomonads from Agaricus bisporus reveal novel blotch 2 pathogens in Western Europe.</title>
        <authorList>
            <person name="Taparia T."/>
            <person name="Krijger M."/>
            <person name="Haynes E."/>
            <person name="Elpinstone J.G."/>
            <person name="Noble R."/>
            <person name="Van Der Wolf J."/>
        </authorList>
    </citation>
    <scope>NUCLEOTIDE SEQUENCE [LARGE SCALE GENOMIC DNA]</scope>
    <source>
        <strain evidence="5 6">IPO3737</strain>
    </source>
</reference>
<evidence type="ECO:0000259" key="3">
    <source>
        <dbReference type="Pfam" id="PF00501"/>
    </source>
</evidence>
<dbReference type="SUPFAM" id="SSF56801">
    <property type="entry name" value="Acetyl-CoA synthetase-like"/>
    <property type="match status" value="1"/>
</dbReference>
<comment type="caution">
    <text evidence="5">The sequence shown here is derived from an EMBL/GenBank/DDBJ whole genome shotgun (WGS) entry which is preliminary data.</text>
</comment>
<accession>A0A7Y7Y9U1</accession>
<dbReference type="Gene3D" id="3.40.50.12780">
    <property type="entry name" value="N-terminal domain of ligase-like"/>
    <property type="match status" value="1"/>
</dbReference>